<reference evidence="1" key="1">
    <citation type="submission" date="2016-08" db="EMBL/GenBank/DDBJ databases">
        <authorList>
            <person name="Ngugi D.K."/>
            <person name="Miyake S."/>
            <person name="Stingl U."/>
        </authorList>
    </citation>
    <scope>NUCLEOTIDE SEQUENCE</scope>
    <source>
        <strain evidence="1">SCG-D08WGA-EpuloA1</strain>
    </source>
</reference>
<proteinExistence type="predicted"/>
<accession>A0ACC8XE58</accession>
<dbReference type="Proteomes" id="UP000188637">
    <property type="component" value="Unassembled WGS sequence"/>
</dbReference>
<keyword evidence="2" id="KW-1185">Reference proteome</keyword>
<protein>
    <submittedName>
        <fullName evidence="1">Uncharacterized protein</fullName>
    </submittedName>
</protein>
<gene>
    <name evidence="1" type="ORF">AN640_08275</name>
</gene>
<evidence type="ECO:0000313" key="2">
    <source>
        <dbReference type="Proteomes" id="UP000188637"/>
    </source>
</evidence>
<name>A0ACC8XE58_9FIRM</name>
<organism evidence="1 2">
    <name type="scientific">Candidatus Epulonipiscium fishelsonii</name>
    <dbReference type="NCBI Taxonomy" id="77094"/>
    <lineage>
        <taxon>Bacteria</taxon>
        <taxon>Bacillati</taxon>
        <taxon>Bacillota</taxon>
        <taxon>Clostridia</taxon>
        <taxon>Lachnospirales</taxon>
        <taxon>Lachnospiraceae</taxon>
        <taxon>Candidatus Epulonipiscium</taxon>
    </lineage>
</organism>
<comment type="caution">
    <text evidence="1">The sequence shown here is derived from an EMBL/GenBank/DDBJ whole genome shotgun (WGS) entry which is preliminary data.</text>
</comment>
<evidence type="ECO:0000313" key="1">
    <source>
        <dbReference type="EMBL" id="ONI41118.1"/>
    </source>
</evidence>
<sequence length="105" mass="11936">MNKYLMYHGDITNVNKYLVYHGATNNVSKYLMYHGAANNVSKYLMYHGAANNVSKYLKTYLALLLICGCQSVATYSFTSALLLIFSPNCYLFVRDYSANCFFHLG</sequence>
<dbReference type="EMBL" id="LJHD01000225">
    <property type="protein sequence ID" value="ONI41118.1"/>
    <property type="molecule type" value="Genomic_DNA"/>
</dbReference>